<evidence type="ECO:0000256" key="1">
    <source>
        <dbReference type="SAM" id="MobiDB-lite"/>
    </source>
</evidence>
<dbReference type="GO" id="GO:0005886">
    <property type="term" value="C:plasma membrane"/>
    <property type="evidence" value="ECO:0007669"/>
    <property type="project" value="InterPro"/>
</dbReference>
<name>A0A4Q2U868_9HYPH</name>
<dbReference type="InterPro" id="IPR011726">
    <property type="entry name" value="KdpF"/>
</dbReference>
<proteinExistence type="predicted"/>
<protein>
    <submittedName>
        <fullName evidence="3">Potassium-transporting ATPase subunit F</fullName>
    </submittedName>
</protein>
<keyword evidence="2" id="KW-0472">Membrane</keyword>
<gene>
    <name evidence="3" type="ORF">D3273_14100</name>
</gene>
<sequence>MRDRAATAGPGRHPTRRHRCRPSQEPGTPVATVIPAQAAGRARPRRGRAATRPRAGAPTGALEARGRRRPCDGASRRRDHRFGAWRDRPRPPRVGGEAERLLLGGDRRDGGCPCAEHRPSFRGAGARSPRPCDRRRGLRDTANRERGNARARRRSRAVYASPSDRVSIVHADQAHHSTPGGFRRERLSHARPRFPGHRRGPVRLGCRLRGGLRPPVSHAVSEPLIGLAVAACLGLYLLVTLIRPERF</sequence>
<reference evidence="3 4" key="2">
    <citation type="submission" date="2019-02" db="EMBL/GenBank/DDBJ databases">
        <title>'Lichenibacterium ramalinii' gen. nov. sp. nov., 'Lichenibacterium minor' gen. nov. sp. nov.</title>
        <authorList>
            <person name="Pankratov T."/>
        </authorList>
    </citation>
    <scope>NUCLEOTIDE SEQUENCE [LARGE SCALE GENOMIC DNA]</scope>
    <source>
        <strain evidence="3 4">RmlP026</strain>
    </source>
</reference>
<reference evidence="3 4" key="1">
    <citation type="submission" date="2018-12" db="EMBL/GenBank/DDBJ databases">
        <authorList>
            <person name="Grouzdev D.S."/>
            <person name="Krutkina M.S."/>
        </authorList>
    </citation>
    <scope>NUCLEOTIDE SEQUENCE [LARGE SCALE GENOMIC DNA]</scope>
    <source>
        <strain evidence="3 4">RmlP026</strain>
    </source>
</reference>
<keyword evidence="2" id="KW-0812">Transmembrane</keyword>
<evidence type="ECO:0000256" key="2">
    <source>
        <dbReference type="SAM" id="Phobius"/>
    </source>
</evidence>
<feature type="transmembrane region" description="Helical" evidence="2">
    <location>
        <begin position="224"/>
        <end position="242"/>
    </location>
</feature>
<evidence type="ECO:0000313" key="4">
    <source>
        <dbReference type="Proteomes" id="UP000290759"/>
    </source>
</evidence>
<organism evidence="3 4">
    <name type="scientific">Lichenibacterium minor</name>
    <dbReference type="NCBI Taxonomy" id="2316528"/>
    <lineage>
        <taxon>Bacteria</taxon>
        <taxon>Pseudomonadati</taxon>
        <taxon>Pseudomonadota</taxon>
        <taxon>Alphaproteobacteria</taxon>
        <taxon>Hyphomicrobiales</taxon>
        <taxon>Lichenihabitantaceae</taxon>
        <taxon>Lichenibacterium</taxon>
    </lineage>
</organism>
<keyword evidence="2" id="KW-1133">Transmembrane helix</keyword>
<feature type="compositionally biased region" description="Basic and acidic residues" evidence="1">
    <location>
        <begin position="69"/>
        <end position="97"/>
    </location>
</feature>
<feature type="compositionally biased region" description="Low complexity" evidence="1">
    <location>
        <begin position="52"/>
        <end position="61"/>
    </location>
</feature>
<dbReference type="Proteomes" id="UP000290759">
    <property type="component" value="Unassembled WGS sequence"/>
</dbReference>
<evidence type="ECO:0000313" key="3">
    <source>
        <dbReference type="EMBL" id="RYC31247.1"/>
    </source>
</evidence>
<comment type="caution">
    <text evidence="3">The sequence shown here is derived from an EMBL/GenBank/DDBJ whole genome shotgun (WGS) entry which is preliminary data.</text>
</comment>
<dbReference type="Pfam" id="PF09604">
    <property type="entry name" value="Potass_KdpF"/>
    <property type="match status" value="1"/>
</dbReference>
<feature type="region of interest" description="Disordered" evidence="1">
    <location>
        <begin position="1"/>
        <end position="97"/>
    </location>
</feature>
<feature type="region of interest" description="Disordered" evidence="1">
    <location>
        <begin position="121"/>
        <end position="155"/>
    </location>
</feature>
<accession>A0A4Q2U868</accession>
<dbReference type="GO" id="GO:0008556">
    <property type="term" value="F:P-type potassium transmembrane transporter activity"/>
    <property type="evidence" value="ECO:0007669"/>
    <property type="project" value="InterPro"/>
</dbReference>
<feature type="compositionally biased region" description="Basic residues" evidence="1">
    <location>
        <begin position="42"/>
        <end position="51"/>
    </location>
</feature>
<feature type="compositionally biased region" description="Basic and acidic residues" evidence="1">
    <location>
        <begin position="130"/>
        <end position="148"/>
    </location>
</feature>
<keyword evidence="4" id="KW-1185">Reference proteome</keyword>
<dbReference type="AlphaFoldDB" id="A0A4Q2U868"/>
<dbReference type="EMBL" id="QYBB01000015">
    <property type="protein sequence ID" value="RYC31247.1"/>
    <property type="molecule type" value="Genomic_DNA"/>
</dbReference>